<protein>
    <submittedName>
        <fullName evidence="1">Uncharacterized protein</fullName>
    </submittedName>
</protein>
<sequence>MISDQRDWFTSRSFVIFLCSRFSCIHSVGPAILCATKDIFDTSRSFFTTCCLHGGLSRGFIEFAV</sequence>
<name>A0A0E9Q5I8_ANGAN</name>
<reference evidence="1" key="1">
    <citation type="submission" date="2014-11" db="EMBL/GenBank/DDBJ databases">
        <authorList>
            <person name="Amaro Gonzalez C."/>
        </authorList>
    </citation>
    <scope>NUCLEOTIDE SEQUENCE</scope>
</reference>
<dbReference type="EMBL" id="GBXM01096815">
    <property type="protein sequence ID" value="JAH11762.1"/>
    <property type="molecule type" value="Transcribed_RNA"/>
</dbReference>
<evidence type="ECO:0000313" key="1">
    <source>
        <dbReference type="EMBL" id="JAH11762.1"/>
    </source>
</evidence>
<dbReference type="EMBL" id="GBXM01099539">
    <property type="protein sequence ID" value="JAH09038.1"/>
    <property type="molecule type" value="Transcribed_RNA"/>
</dbReference>
<proteinExistence type="predicted"/>
<accession>A0A0E9Q5I8</accession>
<reference evidence="1" key="2">
    <citation type="journal article" date="2015" name="Fish Shellfish Immunol.">
        <title>Early steps in the European eel (Anguilla anguilla)-Vibrio vulnificus interaction in the gills: Role of the RtxA13 toxin.</title>
        <authorList>
            <person name="Callol A."/>
            <person name="Pajuelo D."/>
            <person name="Ebbesson L."/>
            <person name="Teles M."/>
            <person name="MacKenzie S."/>
            <person name="Amaro C."/>
        </authorList>
    </citation>
    <scope>NUCLEOTIDE SEQUENCE</scope>
</reference>
<organism evidence="1">
    <name type="scientific">Anguilla anguilla</name>
    <name type="common">European freshwater eel</name>
    <name type="synonym">Muraena anguilla</name>
    <dbReference type="NCBI Taxonomy" id="7936"/>
    <lineage>
        <taxon>Eukaryota</taxon>
        <taxon>Metazoa</taxon>
        <taxon>Chordata</taxon>
        <taxon>Craniata</taxon>
        <taxon>Vertebrata</taxon>
        <taxon>Euteleostomi</taxon>
        <taxon>Actinopterygii</taxon>
        <taxon>Neopterygii</taxon>
        <taxon>Teleostei</taxon>
        <taxon>Anguilliformes</taxon>
        <taxon>Anguillidae</taxon>
        <taxon>Anguilla</taxon>
    </lineage>
</organism>
<dbReference type="AlphaFoldDB" id="A0A0E9Q5I8"/>